<dbReference type="OrthoDB" id="9992253at2"/>
<name>A0A1H1YRM1_9PSED</name>
<protein>
    <recommendedName>
        <fullName evidence="4">PXPV repeat-containing protein</fullName>
    </recommendedName>
</protein>
<keyword evidence="3" id="KW-1185">Reference proteome</keyword>
<feature type="chain" id="PRO_5009266910" description="PXPV repeat-containing protein" evidence="1">
    <location>
        <begin position="26"/>
        <end position="105"/>
    </location>
</feature>
<organism evidence="2 3">
    <name type="scientific">Pseudomonas oryzae</name>
    <dbReference type="NCBI Taxonomy" id="1392877"/>
    <lineage>
        <taxon>Bacteria</taxon>
        <taxon>Pseudomonadati</taxon>
        <taxon>Pseudomonadota</taxon>
        <taxon>Gammaproteobacteria</taxon>
        <taxon>Pseudomonadales</taxon>
        <taxon>Pseudomonadaceae</taxon>
        <taxon>Pseudomonas</taxon>
    </lineage>
</organism>
<evidence type="ECO:0000313" key="3">
    <source>
        <dbReference type="Proteomes" id="UP000243359"/>
    </source>
</evidence>
<evidence type="ECO:0000313" key="2">
    <source>
        <dbReference type="EMBL" id="SDT24165.1"/>
    </source>
</evidence>
<gene>
    <name evidence="2" type="ORF">SAMN05216221_3909</name>
</gene>
<evidence type="ECO:0008006" key="4">
    <source>
        <dbReference type="Google" id="ProtNLM"/>
    </source>
</evidence>
<dbReference type="AlphaFoldDB" id="A0A1H1YRM1"/>
<dbReference type="RefSeq" id="WP_090351496.1">
    <property type="nucleotide sequence ID" value="NZ_LT629751.1"/>
</dbReference>
<evidence type="ECO:0000256" key="1">
    <source>
        <dbReference type="SAM" id="SignalP"/>
    </source>
</evidence>
<sequence length="105" mass="12727">MLARLSLATGLLACLTLFDPAPAAADDTRVIIGVPNVEIHSPPLSIQFGAPRYYPPYYYPVPHHHYYPAPIYYYPPRHHHHHRYHPHKRYHRDYYYRDRDHRRRW</sequence>
<reference evidence="3" key="1">
    <citation type="submission" date="2016-10" db="EMBL/GenBank/DDBJ databases">
        <authorList>
            <person name="Varghese N."/>
            <person name="Submissions S."/>
        </authorList>
    </citation>
    <scope>NUCLEOTIDE SEQUENCE [LARGE SCALE GENOMIC DNA]</scope>
    <source>
        <strain evidence="3">KCTC 32247</strain>
    </source>
</reference>
<feature type="signal peptide" evidence="1">
    <location>
        <begin position="1"/>
        <end position="25"/>
    </location>
</feature>
<keyword evidence="1" id="KW-0732">Signal</keyword>
<dbReference type="EMBL" id="LT629751">
    <property type="protein sequence ID" value="SDT24165.1"/>
    <property type="molecule type" value="Genomic_DNA"/>
</dbReference>
<dbReference type="Proteomes" id="UP000243359">
    <property type="component" value="Chromosome I"/>
</dbReference>
<proteinExistence type="predicted"/>
<dbReference type="STRING" id="1392877.SAMN05216221_3909"/>
<accession>A0A1H1YRM1</accession>